<dbReference type="InterPro" id="IPR045336">
    <property type="entry name" value="MmgE_PrpD_N"/>
</dbReference>
<feature type="domain" description="MmgE/PrpD C-terminal" evidence="3">
    <location>
        <begin position="267"/>
        <end position="417"/>
    </location>
</feature>
<evidence type="ECO:0000259" key="3">
    <source>
        <dbReference type="Pfam" id="PF19305"/>
    </source>
</evidence>
<organism evidence="4 5">
    <name type="scientific">Nocardia flavorosea</name>
    <dbReference type="NCBI Taxonomy" id="53429"/>
    <lineage>
        <taxon>Bacteria</taxon>
        <taxon>Bacillati</taxon>
        <taxon>Actinomycetota</taxon>
        <taxon>Actinomycetes</taxon>
        <taxon>Mycobacteriales</taxon>
        <taxon>Nocardiaceae</taxon>
        <taxon>Nocardia</taxon>
    </lineage>
</organism>
<dbReference type="Pfam" id="PF03972">
    <property type="entry name" value="MmgE_PrpD_N"/>
    <property type="match status" value="1"/>
</dbReference>
<dbReference type="GO" id="GO:0016829">
    <property type="term" value="F:lyase activity"/>
    <property type="evidence" value="ECO:0007669"/>
    <property type="project" value="InterPro"/>
</dbReference>
<dbReference type="InterPro" id="IPR005656">
    <property type="entry name" value="MmgE_PrpD"/>
</dbReference>
<dbReference type="EMBL" id="JAAXOT010000012">
    <property type="protein sequence ID" value="NKY58983.1"/>
    <property type="molecule type" value="Genomic_DNA"/>
</dbReference>
<dbReference type="AlphaFoldDB" id="A0A846YJC6"/>
<dbReference type="PANTHER" id="PTHR16943">
    <property type="entry name" value="2-METHYLCITRATE DEHYDRATASE-RELATED"/>
    <property type="match status" value="1"/>
</dbReference>
<evidence type="ECO:0000313" key="4">
    <source>
        <dbReference type="EMBL" id="NKY58983.1"/>
    </source>
</evidence>
<evidence type="ECO:0000313" key="5">
    <source>
        <dbReference type="Proteomes" id="UP000570678"/>
    </source>
</evidence>
<comment type="caution">
    <text evidence="4">The sequence shown here is derived from an EMBL/GenBank/DDBJ whole genome shotgun (WGS) entry which is preliminary data.</text>
</comment>
<reference evidence="4 5" key="1">
    <citation type="submission" date="2020-04" db="EMBL/GenBank/DDBJ databases">
        <title>MicrobeNet Type strains.</title>
        <authorList>
            <person name="Nicholson A.C."/>
        </authorList>
    </citation>
    <scope>NUCLEOTIDE SEQUENCE [LARGE SCALE GENOMIC DNA]</scope>
    <source>
        <strain evidence="4 5">JCM 3332</strain>
    </source>
</reference>
<dbReference type="PANTHER" id="PTHR16943:SF8">
    <property type="entry name" value="2-METHYLCITRATE DEHYDRATASE"/>
    <property type="match status" value="1"/>
</dbReference>
<dbReference type="InterPro" id="IPR042183">
    <property type="entry name" value="MmgE/PrpD_sf_1"/>
</dbReference>
<proteinExistence type="inferred from homology"/>
<dbReference type="Proteomes" id="UP000570678">
    <property type="component" value="Unassembled WGS sequence"/>
</dbReference>
<sequence>MAATGVVEALAGQAVAHRARMAEPDVQRWARRVFVDWLGVALGGSTGLPARALLAGLVPAAGPSRVIGSTERVAPSVAAMVNGAAAHTQELDDIYAPGLYHPGAPTVAAALAVADRLDTSVGRMLRAIAVGYEIGCRVATDLGPAHYAHWHTTGTAGALGAAAAVADLHDADIPTFANAISLAATMCGGLQQTFRSDAAGKPLHAGAAAQAGVAAAAAAVGGLTGALDVLEGPAGLAVATGTDTQWQSSLAEWDEQPAVARITVKPYQCCGHAFAPIDAALSLRDRVRGAAVDEILVETYSAAVAVAGIAEPVSLAERRFSIAHLVSAALTHDPAQPFDPGVEPDAELRTLTRRVRLVVDRGFDERFPSRRGARVTVSVNGDRYSAEVPDRSGSPEKPLDDEQLAAKFVTASGRGAGSARELLARLAATDPGRPVRTLDLG</sequence>
<feature type="domain" description="MmgE/PrpD N-terminal" evidence="2">
    <location>
        <begin position="9"/>
        <end position="247"/>
    </location>
</feature>
<dbReference type="Gene3D" id="3.30.1330.120">
    <property type="entry name" value="2-methylcitrate dehydratase PrpD"/>
    <property type="match status" value="1"/>
</dbReference>
<dbReference type="SUPFAM" id="SSF103378">
    <property type="entry name" value="2-methylcitrate dehydratase PrpD"/>
    <property type="match status" value="1"/>
</dbReference>
<keyword evidence="5" id="KW-1185">Reference proteome</keyword>
<dbReference type="Pfam" id="PF19305">
    <property type="entry name" value="MmgE_PrpD_C"/>
    <property type="match status" value="1"/>
</dbReference>
<gene>
    <name evidence="4" type="ORF">HGA15_23095</name>
</gene>
<dbReference type="InterPro" id="IPR042188">
    <property type="entry name" value="MmgE/PrpD_sf_2"/>
</dbReference>
<dbReference type="RefSeq" id="WP_062979717.1">
    <property type="nucleotide sequence ID" value="NZ_JAAXOT010000012.1"/>
</dbReference>
<dbReference type="InterPro" id="IPR045337">
    <property type="entry name" value="MmgE_PrpD_C"/>
</dbReference>
<protein>
    <submittedName>
        <fullName evidence="4">MmgE/PrpD family protein</fullName>
    </submittedName>
</protein>
<accession>A0A846YJC6</accession>
<dbReference type="InterPro" id="IPR036148">
    <property type="entry name" value="MmgE/PrpD_sf"/>
</dbReference>
<dbReference type="Gene3D" id="1.10.4100.10">
    <property type="entry name" value="2-methylcitrate dehydratase PrpD"/>
    <property type="match status" value="1"/>
</dbReference>
<evidence type="ECO:0000256" key="1">
    <source>
        <dbReference type="ARBA" id="ARBA00006174"/>
    </source>
</evidence>
<name>A0A846YJC6_9NOCA</name>
<evidence type="ECO:0000259" key="2">
    <source>
        <dbReference type="Pfam" id="PF03972"/>
    </source>
</evidence>
<comment type="similarity">
    <text evidence="1">Belongs to the PrpD family.</text>
</comment>